<evidence type="ECO:0000256" key="6">
    <source>
        <dbReference type="ARBA" id="ARBA00023136"/>
    </source>
</evidence>
<comment type="subcellular location">
    <subcellularLocation>
        <location evidence="1">Cell membrane</location>
        <topology evidence="1">Multi-pass membrane protein</topology>
    </subcellularLocation>
</comment>
<proteinExistence type="predicted"/>
<dbReference type="EMBL" id="CAEZTQ010000026">
    <property type="protein sequence ID" value="CAB4566695.1"/>
    <property type="molecule type" value="Genomic_DNA"/>
</dbReference>
<evidence type="ECO:0000256" key="5">
    <source>
        <dbReference type="ARBA" id="ARBA00022989"/>
    </source>
</evidence>
<keyword evidence="2" id="KW-0813">Transport</keyword>
<evidence type="ECO:0000256" key="2">
    <source>
        <dbReference type="ARBA" id="ARBA00022448"/>
    </source>
</evidence>
<gene>
    <name evidence="8" type="ORF">UFOPK1572_01115</name>
    <name evidence="9" type="ORF">UFOPK1704_00227</name>
</gene>
<feature type="transmembrane region" description="Helical" evidence="7">
    <location>
        <begin position="129"/>
        <end position="152"/>
    </location>
</feature>
<sequence>MSLQEVVWICLVVAGASATQAISGFGFALIAVPLLSLFVDPQTAVVLATVVGAFSSTFQAVADRSHAQRELVQRLSIAAYIGMPVGLLVFVVVSESMLRFIVGVVVLIAAVALMRGFSISYTNKRYDWIMGWLSGVLATSTSTNGPPLVFLLQAKRLSPESFRASINIVFSLTSIGAIFLFAISGNITADDFFGIAISVPMLLIGLAAGFKVRTRVNAEQFRMLVFALLFVSAMSALFAAFMA</sequence>
<dbReference type="InterPro" id="IPR002781">
    <property type="entry name" value="TM_pro_TauE-like"/>
</dbReference>
<feature type="transmembrane region" description="Helical" evidence="7">
    <location>
        <begin position="193"/>
        <end position="212"/>
    </location>
</feature>
<dbReference type="InterPro" id="IPR052017">
    <property type="entry name" value="TSUP"/>
</dbReference>
<feature type="transmembrane region" description="Helical" evidence="7">
    <location>
        <begin position="6"/>
        <end position="32"/>
    </location>
</feature>
<evidence type="ECO:0000256" key="4">
    <source>
        <dbReference type="ARBA" id="ARBA00022692"/>
    </source>
</evidence>
<reference evidence="8" key="1">
    <citation type="submission" date="2020-05" db="EMBL/GenBank/DDBJ databases">
        <authorList>
            <person name="Chiriac C."/>
            <person name="Salcher M."/>
            <person name="Ghai R."/>
            <person name="Kavagutti S V."/>
        </authorList>
    </citation>
    <scope>NUCLEOTIDE SEQUENCE</scope>
</reference>
<organism evidence="8">
    <name type="scientific">freshwater metagenome</name>
    <dbReference type="NCBI Taxonomy" id="449393"/>
    <lineage>
        <taxon>unclassified sequences</taxon>
        <taxon>metagenomes</taxon>
        <taxon>ecological metagenomes</taxon>
    </lineage>
</organism>
<keyword evidence="4 7" id="KW-0812">Transmembrane</keyword>
<evidence type="ECO:0000256" key="3">
    <source>
        <dbReference type="ARBA" id="ARBA00022475"/>
    </source>
</evidence>
<keyword evidence="5 7" id="KW-1133">Transmembrane helix</keyword>
<dbReference type="GO" id="GO:0005886">
    <property type="term" value="C:plasma membrane"/>
    <property type="evidence" value="ECO:0007669"/>
    <property type="project" value="UniProtKB-SubCell"/>
</dbReference>
<dbReference type="PANTHER" id="PTHR30269">
    <property type="entry name" value="TRANSMEMBRANE PROTEIN YFCA"/>
    <property type="match status" value="1"/>
</dbReference>
<feature type="transmembrane region" description="Helical" evidence="7">
    <location>
        <begin position="164"/>
        <end position="187"/>
    </location>
</feature>
<evidence type="ECO:0000256" key="1">
    <source>
        <dbReference type="ARBA" id="ARBA00004651"/>
    </source>
</evidence>
<keyword evidence="6 7" id="KW-0472">Membrane</keyword>
<dbReference type="EMBL" id="CAEZTC010000149">
    <property type="protein sequence ID" value="CAB4566116.1"/>
    <property type="molecule type" value="Genomic_DNA"/>
</dbReference>
<dbReference type="AlphaFoldDB" id="A0A6J6DRI1"/>
<accession>A0A6J6DRI1</accession>
<protein>
    <submittedName>
        <fullName evidence="8">Unannotated protein</fullName>
    </submittedName>
</protein>
<feature type="transmembrane region" description="Helical" evidence="7">
    <location>
        <begin position="224"/>
        <end position="242"/>
    </location>
</feature>
<dbReference type="PANTHER" id="PTHR30269:SF37">
    <property type="entry name" value="MEMBRANE TRANSPORTER PROTEIN"/>
    <property type="match status" value="1"/>
</dbReference>
<evidence type="ECO:0000313" key="8">
    <source>
        <dbReference type="EMBL" id="CAB4566116.1"/>
    </source>
</evidence>
<feature type="transmembrane region" description="Helical" evidence="7">
    <location>
        <begin position="74"/>
        <end position="93"/>
    </location>
</feature>
<name>A0A6J6DRI1_9ZZZZ</name>
<keyword evidence="3" id="KW-1003">Cell membrane</keyword>
<evidence type="ECO:0000313" key="9">
    <source>
        <dbReference type="EMBL" id="CAB4566695.1"/>
    </source>
</evidence>
<feature type="transmembrane region" description="Helical" evidence="7">
    <location>
        <begin position="100"/>
        <end position="117"/>
    </location>
</feature>
<evidence type="ECO:0000256" key="7">
    <source>
        <dbReference type="SAM" id="Phobius"/>
    </source>
</evidence>
<dbReference type="Pfam" id="PF01925">
    <property type="entry name" value="TauE"/>
    <property type="match status" value="1"/>
</dbReference>